<feature type="domain" description="Acyl-CoA dehydrogenase/oxidase N-terminal" evidence="4">
    <location>
        <begin position="14"/>
        <end position="109"/>
    </location>
</feature>
<dbReference type="PANTHER" id="PTHR43884:SF12">
    <property type="entry name" value="ISOVALERYL-COA DEHYDROGENASE, MITOCHONDRIAL-RELATED"/>
    <property type="match status" value="1"/>
</dbReference>
<dbReference type="InterPro" id="IPR029035">
    <property type="entry name" value="DHS-like_NAD/FAD-binding_dom"/>
</dbReference>
<accession>A0A4R9C1G6</accession>
<dbReference type="InterPro" id="IPR006091">
    <property type="entry name" value="Acyl-CoA_Oxase/DH_mid-dom"/>
</dbReference>
<dbReference type="Gene3D" id="1.20.140.10">
    <property type="entry name" value="Butyryl-CoA Dehydrogenase, subunit A, domain 3"/>
    <property type="match status" value="1"/>
</dbReference>
<evidence type="ECO:0000313" key="6">
    <source>
        <dbReference type="Proteomes" id="UP000297454"/>
    </source>
</evidence>
<gene>
    <name evidence="5" type="ORF">EQF91_04925</name>
</gene>
<feature type="domain" description="Electron transfer flavoprotein alpha subunit C-terminal" evidence="2">
    <location>
        <begin position="409"/>
        <end position="489"/>
    </location>
</feature>
<dbReference type="SUPFAM" id="SSF52467">
    <property type="entry name" value="DHS-like NAD/FAD-binding domain"/>
    <property type="match status" value="1"/>
</dbReference>
<dbReference type="AlphaFoldDB" id="A0A4R9C1G6"/>
<comment type="caution">
    <text evidence="5">The sequence shown here is derived from an EMBL/GenBank/DDBJ whole genome shotgun (WGS) entry which is preliminary data.</text>
</comment>
<keyword evidence="1" id="KW-0285">Flavoprotein</keyword>
<dbReference type="GO" id="GO:0003995">
    <property type="term" value="F:acyl-CoA dehydrogenase activity"/>
    <property type="evidence" value="ECO:0007669"/>
    <property type="project" value="TreeGrafter"/>
</dbReference>
<dbReference type="GO" id="GO:0050660">
    <property type="term" value="F:flavin adenine dinucleotide binding"/>
    <property type="evidence" value="ECO:0007669"/>
    <property type="project" value="InterPro"/>
</dbReference>
<dbReference type="InterPro" id="IPR014731">
    <property type="entry name" value="ETF_asu_C"/>
</dbReference>
<evidence type="ECO:0000313" key="5">
    <source>
        <dbReference type="EMBL" id="TFF65842.1"/>
    </source>
</evidence>
<dbReference type="EMBL" id="SCFR01000015">
    <property type="protein sequence ID" value="TFF65842.1"/>
    <property type="molecule type" value="Genomic_DNA"/>
</dbReference>
<dbReference type="InterPro" id="IPR009100">
    <property type="entry name" value="AcylCoA_DH/oxidase_NM_dom_sf"/>
</dbReference>
<name>A0A4R9C1G6_9FIRM</name>
<dbReference type="Pfam" id="PF02770">
    <property type="entry name" value="Acyl-CoA_dh_M"/>
    <property type="match status" value="1"/>
</dbReference>
<dbReference type="InterPro" id="IPR036250">
    <property type="entry name" value="AcylCo_DH-like_C"/>
</dbReference>
<proteinExistence type="predicted"/>
<evidence type="ECO:0008006" key="7">
    <source>
        <dbReference type="Google" id="ProtNLM"/>
    </source>
</evidence>
<dbReference type="Gene3D" id="1.10.540.10">
    <property type="entry name" value="Acyl-CoA dehydrogenase/oxidase, N-terminal domain"/>
    <property type="match status" value="1"/>
</dbReference>
<evidence type="ECO:0000259" key="4">
    <source>
        <dbReference type="Pfam" id="PF02771"/>
    </source>
</evidence>
<dbReference type="SUPFAM" id="SSF56645">
    <property type="entry name" value="Acyl-CoA dehydrogenase NM domain-like"/>
    <property type="match status" value="1"/>
</dbReference>
<dbReference type="Gene3D" id="3.40.50.1220">
    <property type="entry name" value="TPP-binding domain"/>
    <property type="match status" value="1"/>
</dbReference>
<dbReference type="InterPro" id="IPR037069">
    <property type="entry name" value="AcylCoA_DH/ox_N_sf"/>
</dbReference>
<reference evidence="5 6" key="1">
    <citation type="submission" date="2019-01" db="EMBL/GenBank/DDBJ databases">
        <title>Draft Genome Sequences of Helcococcus ovis Strains Isolated from the Uterus and Vagina of Dairy Cows with Metritis.</title>
        <authorList>
            <person name="Cunha F."/>
            <person name="Jeon S.J."/>
            <person name="Kutzer P."/>
            <person name="Galvao K.N."/>
        </authorList>
    </citation>
    <scope>NUCLEOTIDE SEQUENCE [LARGE SCALE GENOMIC DNA]</scope>
    <source>
        <strain evidence="5 6">KG-37</strain>
    </source>
</reference>
<dbReference type="SUPFAM" id="SSF47203">
    <property type="entry name" value="Acyl-CoA dehydrogenase C-terminal domain-like"/>
    <property type="match status" value="1"/>
</dbReference>
<organism evidence="5 6">
    <name type="scientific">Helcococcus ovis</name>
    <dbReference type="NCBI Taxonomy" id="72026"/>
    <lineage>
        <taxon>Bacteria</taxon>
        <taxon>Bacillati</taxon>
        <taxon>Bacillota</taxon>
        <taxon>Tissierellia</taxon>
        <taxon>Tissierellales</taxon>
        <taxon>Peptoniphilaceae</taxon>
        <taxon>Helcococcus</taxon>
    </lineage>
</organism>
<dbReference type="InterPro" id="IPR013786">
    <property type="entry name" value="AcylCoA_DH/ox_N"/>
</dbReference>
<dbReference type="PANTHER" id="PTHR43884">
    <property type="entry name" value="ACYL-COA DEHYDROGENASE"/>
    <property type="match status" value="1"/>
</dbReference>
<dbReference type="Proteomes" id="UP000297454">
    <property type="component" value="Unassembled WGS sequence"/>
</dbReference>
<dbReference type="Pfam" id="PF00766">
    <property type="entry name" value="ETF_alpha"/>
    <property type="match status" value="1"/>
</dbReference>
<feature type="domain" description="Acyl-CoA oxidase/dehydrogenase middle" evidence="3">
    <location>
        <begin position="115"/>
        <end position="186"/>
    </location>
</feature>
<dbReference type="Gene3D" id="2.40.110.10">
    <property type="entry name" value="Butyryl-CoA Dehydrogenase, subunit A, domain 2"/>
    <property type="match status" value="1"/>
</dbReference>
<dbReference type="RefSeq" id="WP_134744239.1">
    <property type="nucleotide sequence ID" value="NZ_CP119761.1"/>
</dbReference>
<dbReference type="InterPro" id="IPR046373">
    <property type="entry name" value="Acyl-CoA_Oxase/DH_mid-dom_sf"/>
</dbReference>
<evidence type="ECO:0000259" key="2">
    <source>
        <dbReference type="Pfam" id="PF00766"/>
    </source>
</evidence>
<sequence length="532" mass="60543">MLYSLKEKYVEYEKNIKNWTNKFLIKNTFSKKTIKKLKKDKLFGFHSPKIYGSFGRDYLNHVLAIQEISKFNSNTSFSIISNNYFINGLFKYGNFNQKIKYLSPVDNGELIASVLLSEEKDNLDLKKSKTSIIKNKTRLILNGKKYFPYNSNEADVFLVLAKNKSKNLTLLIVEKDLNGIKIENIGKDIYISFDNVEIPETNVLGDFNSGYEICINLLIENHLSLAAHYLGISLDYYDKIISSLTKIKNLSNNSKILESFSKISANIEAAKLLTYKAAEIKSNGLDSSKDSLLAKLFNENLALEIINFEIQLNYNNEKLISELRSKKDINFNNIFNSNLENINLIITDKIIEKIACVDVLNKNSNDINTKKRKSIIFEDNDLEQNVDNLIEYIINDIKNSKNSEKLYGNIESAENVVSFGLGIEDKDNIIEVEKLAKSISATIACTKPISEELEWLPNERYIGSTGKKFNGKIYFALGISGSIYHLNAINADTIIAVNTDRHAKIFGNCDYGIVADLKEFIIIFLKKLKEKI</sequence>
<keyword evidence="6" id="KW-1185">Reference proteome</keyword>
<evidence type="ECO:0000259" key="3">
    <source>
        <dbReference type="Pfam" id="PF02770"/>
    </source>
</evidence>
<dbReference type="Pfam" id="PF02771">
    <property type="entry name" value="Acyl-CoA_dh_N"/>
    <property type="match status" value="1"/>
</dbReference>
<evidence type="ECO:0000256" key="1">
    <source>
        <dbReference type="ARBA" id="ARBA00022630"/>
    </source>
</evidence>
<protein>
    <recommendedName>
        <fullName evidence="7">Acyl-CoA dehydrogenase</fullName>
    </recommendedName>
</protein>